<dbReference type="Pfam" id="PF00924">
    <property type="entry name" value="MS_channel_2nd"/>
    <property type="match status" value="1"/>
</dbReference>
<dbReference type="InterPro" id="IPR010920">
    <property type="entry name" value="LSM_dom_sf"/>
</dbReference>
<keyword evidence="6" id="KW-0406">Ion transport</keyword>
<dbReference type="PANTHER" id="PTHR30221:SF1">
    <property type="entry name" value="SMALL-CONDUCTANCE MECHANOSENSITIVE CHANNEL"/>
    <property type="match status" value="1"/>
</dbReference>
<dbReference type="EMBL" id="JAQSIO010000005">
    <property type="protein sequence ID" value="MDD0815801.1"/>
    <property type="molecule type" value="Genomic_DNA"/>
</dbReference>
<dbReference type="InterPro" id="IPR045275">
    <property type="entry name" value="MscS_archaea/bacteria_type"/>
</dbReference>
<dbReference type="Proteomes" id="UP001528672">
    <property type="component" value="Unassembled WGS sequence"/>
</dbReference>
<sequence length="564" mass="60893">MWPLITLALAALAWLLQVTLSNEPGLSPWAAHGVWLTPLALGLSALATAQVLQQLLVHVLRSTLRYRSGAGSELLQSVLTIVLYALVTVLFLHWGLNRDLGSLLATSALLSAIIGLALQPTLGHLFAGVSIEIDKPIRVGDFIRRDELEGQVVAMTWRSVKVRTVRGSTIVMPNSEFTNRSLEVIAADVPFRHEFPFFVSTEHAPGQVVRTAMQILQSGLPGALEQPGPSVLLVSNDPANGTLRYVVRFYTLRYMERAGMASAFLERFWYALSREGLALPAPPAFWPIWEGAPALWQGGDGASAAVQPSPAPRPALRAAPVQAPVGASPALQEALLGTVLAGLSPALRQAWARSAQTLHYGRHERCEGASIKLLVAGRLRETRPLMEAQASDDLAQLLQALADPALAVPGRSRRLERDVFQALVGQASQVLGPVALSLCEPIATLTEDPWLAWQALAESIPDATARAQFLQHAPGQSMRVLSPGAWLGWAHALGLEPAMRECRVSQGCTVLVWSPETLRALLRQASGQDHAGLLQQLRRQAAGCAALSSSQWLTWLRTDELRAA</sequence>
<comment type="subcellular location">
    <subcellularLocation>
        <location evidence="6">Cell inner membrane</location>
        <topology evidence="6">Multi-pass membrane protein</topology>
    </subcellularLocation>
    <subcellularLocation>
        <location evidence="1">Cell membrane</location>
        <topology evidence="1">Multi-pass membrane protein</topology>
    </subcellularLocation>
</comment>
<dbReference type="Gene3D" id="1.10.287.1260">
    <property type="match status" value="1"/>
</dbReference>
<evidence type="ECO:0000256" key="1">
    <source>
        <dbReference type="ARBA" id="ARBA00004651"/>
    </source>
</evidence>
<comment type="caution">
    <text evidence="8">The sequence shown here is derived from an EMBL/GenBank/DDBJ whole genome shotgun (WGS) entry which is preliminary data.</text>
</comment>
<evidence type="ECO:0000259" key="7">
    <source>
        <dbReference type="Pfam" id="PF00924"/>
    </source>
</evidence>
<dbReference type="PANTHER" id="PTHR30221">
    <property type="entry name" value="SMALL-CONDUCTANCE MECHANOSENSITIVE CHANNEL"/>
    <property type="match status" value="1"/>
</dbReference>
<feature type="transmembrane region" description="Helical" evidence="6">
    <location>
        <begin position="74"/>
        <end position="94"/>
    </location>
</feature>
<comment type="function">
    <text evidence="6">Mechanosensitive channel that participates in the regulation of osmotic pressure changes within the cell, opening in response to stretch forces in the membrane lipid bilayer, without the need for other proteins. Contributes to normal resistance to hypoosmotic shock. Forms an ion channel of 1.0 nanosiemens conductance with a slight preference for anions.</text>
</comment>
<keyword evidence="5 6" id="KW-0472">Membrane</keyword>
<feature type="transmembrane region" description="Helical" evidence="6">
    <location>
        <begin position="31"/>
        <end position="53"/>
    </location>
</feature>
<keyword evidence="6" id="KW-0813">Transport</keyword>
<accession>A0ABT5MGT3</accession>
<dbReference type="InterPro" id="IPR011066">
    <property type="entry name" value="MscS_channel_C_sf"/>
</dbReference>
<protein>
    <recommendedName>
        <fullName evidence="6">Small-conductance mechanosensitive channel</fullName>
    </recommendedName>
</protein>
<evidence type="ECO:0000256" key="6">
    <source>
        <dbReference type="RuleBase" id="RU369025"/>
    </source>
</evidence>
<keyword evidence="4 6" id="KW-1133">Transmembrane helix</keyword>
<keyword evidence="9" id="KW-1185">Reference proteome</keyword>
<evidence type="ECO:0000256" key="2">
    <source>
        <dbReference type="ARBA" id="ARBA00022475"/>
    </source>
</evidence>
<gene>
    <name evidence="8" type="ORF">PSQ39_14280</name>
</gene>
<dbReference type="InterPro" id="IPR023408">
    <property type="entry name" value="MscS_beta-dom_sf"/>
</dbReference>
<dbReference type="Gene3D" id="2.30.30.60">
    <property type="match status" value="1"/>
</dbReference>
<keyword evidence="6" id="KW-0407">Ion channel</keyword>
<keyword evidence="3 6" id="KW-0812">Transmembrane</keyword>
<dbReference type="RefSeq" id="WP_273927501.1">
    <property type="nucleotide sequence ID" value="NZ_JAQSIO010000005.1"/>
</dbReference>
<organism evidence="8 9">
    <name type="scientific">Curvibacter microcysteis</name>
    <dbReference type="NCBI Taxonomy" id="3026419"/>
    <lineage>
        <taxon>Bacteria</taxon>
        <taxon>Pseudomonadati</taxon>
        <taxon>Pseudomonadota</taxon>
        <taxon>Betaproteobacteria</taxon>
        <taxon>Burkholderiales</taxon>
        <taxon>Comamonadaceae</taxon>
        <taxon>Curvibacter</taxon>
    </lineage>
</organism>
<reference evidence="8 9" key="1">
    <citation type="submission" date="2023-02" db="EMBL/GenBank/DDBJ databases">
        <title>Bacterial whole genome sequence for Curvibacter sp. HBC28.</title>
        <authorList>
            <person name="Le V."/>
            <person name="Ko S.-R."/>
            <person name="Ahn C.-Y."/>
            <person name="Oh H.-M."/>
        </authorList>
    </citation>
    <scope>NUCLEOTIDE SEQUENCE [LARGE SCALE GENOMIC DNA]</scope>
    <source>
        <strain evidence="8 9">HBC28</strain>
    </source>
</reference>
<dbReference type="SUPFAM" id="SSF50182">
    <property type="entry name" value="Sm-like ribonucleoproteins"/>
    <property type="match status" value="1"/>
</dbReference>
<dbReference type="SUPFAM" id="SSF82689">
    <property type="entry name" value="Mechanosensitive channel protein MscS (YggB), C-terminal domain"/>
    <property type="match status" value="1"/>
</dbReference>
<evidence type="ECO:0000256" key="4">
    <source>
        <dbReference type="ARBA" id="ARBA00022989"/>
    </source>
</evidence>
<comment type="subunit">
    <text evidence="6">Homoheptamer.</text>
</comment>
<feature type="domain" description="Mechanosensitive ion channel MscS" evidence="7">
    <location>
        <begin position="124"/>
        <end position="181"/>
    </location>
</feature>
<name>A0ABT5MGT3_9BURK</name>
<evidence type="ECO:0000313" key="9">
    <source>
        <dbReference type="Proteomes" id="UP001528672"/>
    </source>
</evidence>
<comment type="caution">
    <text evidence="6">Lacks conserved residue(s) required for the propagation of feature annotation.</text>
</comment>
<dbReference type="InterPro" id="IPR006685">
    <property type="entry name" value="MscS_channel_2nd"/>
</dbReference>
<evidence type="ECO:0000256" key="3">
    <source>
        <dbReference type="ARBA" id="ARBA00022692"/>
    </source>
</evidence>
<proteinExistence type="inferred from homology"/>
<keyword evidence="6" id="KW-0997">Cell inner membrane</keyword>
<keyword evidence="2" id="KW-1003">Cell membrane</keyword>
<comment type="similarity">
    <text evidence="6">Belongs to the MscS (TC 1.A.23) family.</text>
</comment>
<evidence type="ECO:0000313" key="8">
    <source>
        <dbReference type="EMBL" id="MDD0815801.1"/>
    </source>
</evidence>
<evidence type="ECO:0000256" key="5">
    <source>
        <dbReference type="ARBA" id="ARBA00023136"/>
    </source>
</evidence>